<reference evidence="4 5" key="1">
    <citation type="journal article" date="2018" name="Nat. Ecol. Evol.">
        <title>Pezizomycetes genomes reveal the molecular basis of ectomycorrhizal truffle lifestyle.</title>
        <authorList>
            <person name="Murat C."/>
            <person name="Payen T."/>
            <person name="Noel B."/>
            <person name="Kuo A."/>
            <person name="Morin E."/>
            <person name="Chen J."/>
            <person name="Kohler A."/>
            <person name="Krizsan K."/>
            <person name="Balestrini R."/>
            <person name="Da Silva C."/>
            <person name="Montanini B."/>
            <person name="Hainaut M."/>
            <person name="Levati E."/>
            <person name="Barry K.W."/>
            <person name="Belfiori B."/>
            <person name="Cichocki N."/>
            <person name="Clum A."/>
            <person name="Dockter R.B."/>
            <person name="Fauchery L."/>
            <person name="Guy J."/>
            <person name="Iotti M."/>
            <person name="Le Tacon F."/>
            <person name="Lindquist E.A."/>
            <person name="Lipzen A."/>
            <person name="Malagnac F."/>
            <person name="Mello A."/>
            <person name="Molinier V."/>
            <person name="Miyauchi S."/>
            <person name="Poulain J."/>
            <person name="Riccioni C."/>
            <person name="Rubini A."/>
            <person name="Sitrit Y."/>
            <person name="Splivallo R."/>
            <person name="Traeger S."/>
            <person name="Wang M."/>
            <person name="Zifcakova L."/>
            <person name="Wipf D."/>
            <person name="Zambonelli A."/>
            <person name="Paolocci F."/>
            <person name="Nowrousian M."/>
            <person name="Ottonello S."/>
            <person name="Baldrian P."/>
            <person name="Spatafora J.W."/>
            <person name="Henrissat B."/>
            <person name="Nagy L.G."/>
            <person name="Aury J.M."/>
            <person name="Wincker P."/>
            <person name="Grigoriev I.V."/>
            <person name="Bonfante P."/>
            <person name="Martin F.M."/>
        </authorList>
    </citation>
    <scope>NUCLEOTIDE SEQUENCE [LARGE SCALE GENOMIC DNA]</scope>
    <source>
        <strain evidence="4 5">CCBAS932</strain>
    </source>
</reference>
<accession>A0A3N4KSK8</accession>
<evidence type="ECO:0000313" key="5">
    <source>
        <dbReference type="Proteomes" id="UP000277580"/>
    </source>
</evidence>
<dbReference type="InterPro" id="IPR036236">
    <property type="entry name" value="Znf_C2H2_sf"/>
</dbReference>
<feature type="domain" description="C2H2-type" evidence="3">
    <location>
        <begin position="87"/>
        <end position="114"/>
    </location>
</feature>
<dbReference type="AlphaFoldDB" id="A0A3N4KSK8"/>
<dbReference type="Proteomes" id="UP000277580">
    <property type="component" value="Unassembled WGS sequence"/>
</dbReference>
<name>A0A3N4KSK8_9PEZI</name>
<evidence type="ECO:0000256" key="1">
    <source>
        <dbReference type="PROSITE-ProRule" id="PRU00042"/>
    </source>
</evidence>
<evidence type="ECO:0000313" key="4">
    <source>
        <dbReference type="EMBL" id="RPB12389.1"/>
    </source>
</evidence>
<dbReference type="PROSITE" id="PS00028">
    <property type="entry name" value="ZINC_FINGER_C2H2_1"/>
    <property type="match status" value="2"/>
</dbReference>
<dbReference type="Pfam" id="PF00096">
    <property type="entry name" value="zf-C2H2"/>
    <property type="match status" value="1"/>
</dbReference>
<sequence>MSTEKEIMIHMASEQFDPSSTIGVPLHTDPLITVDANAEDTAMNTAMTEPLLSTATADTHPSEAPDVPQDPDQDETTVVANPTKQRPTCELCGEYFTRNSGLYRHWVYHLNKPPTDAAGVKWLARAPQGAKRFYCRRCPRYYGRKNMFENHINKHQKSDQQCKGKKAHVMPMYTEGAISSPTMPSPGDVERALSNKMGDALELVSDTAIQAAAILHSWQFLNPSSS</sequence>
<keyword evidence="1" id="KW-0863">Zinc-finger</keyword>
<organism evidence="4 5">
    <name type="scientific">Morchella conica CCBAS932</name>
    <dbReference type="NCBI Taxonomy" id="1392247"/>
    <lineage>
        <taxon>Eukaryota</taxon>
        <taxon>Fungi</taxon>
        <taxon>Dikarya</taxon>
        <taxon>Ascomycota</taxon>
        <taxon>Pezizomycotina</taxon>
        <taxon>Pezizomycetes</taxon>
        <taxon>Pezizales</taxon>
        <taxon>Morchellaceae</taxon>
        <taxon>Morchella</taxon>
    </lineage>
</organism>
<evidence type="ECO:0000259" key="3">
    <source>
        <dbReference type="PROSITE" id="PS50157"/>
    </source>
</evidence>
<keyword evidence="1" id="KW-0862">Zinc</keyword>
<proteinExistence type="predicted"/>
<feature type="region of interest" description="Disordered" evidence="2">
    <location>
        <begin position="56"/>
        <end position="82"/>
    </location>
</feature>
<dbReference type="SMART" id="SM00355">
    <property type="entry name" value="ZnF_C2H2"/>
    <property type="match status" value="2"/>
</dbReference>
<dbReference type="PROSITE" id="PS50157">
    <property type="entry name" value="ZINC_FINGER_C2H2_2"/>
    <property type="match status" value="1"/>
</dbReference>
<dbReference type="SUPFAM" id="SSF57667">
    <property type="entry name" value="beta-beta-alpha zinc fingers"/>
    <property type="match status" value="1"/>
</dbReference>
<dbReference type="Gene3D" id="3.30.160.60">
    <property type="entry name" value="Classic Zinc Finger"/>
    <property type="match status" value="1"/>
</dbReference>
<dbReference type="InParanoid" id="A0A3N4KSK8"/>
<dbReference type="GO" id="GO:0008270">
    <property type="term" value="F:zinc ion binding"/>
    <property type="evidence" value="ECO:0007669"/>
    <property type="project" value="UniProtKB-KW"/>
</dbReference>
<protein>
    <recommendedName>
        <fullName evidence="3">C2H2-type domain-containing protein</fullName>
    </recommendedName>
</protein>
<keyword evidence="1" id="KW-0479">Metal-binding</keyword>
<evidence type="ECO:0000256" key="2">
    <source>
        <dbReference type="SAM" id="MobiDB-lite"/>
    </source>
</evidence>
<keyword evidence="5" id="KW-1185">Reference proteome</keyword>
<gene>
    <name evidence="4" type="ORF">P167DRAFT_545620</name>
</gene>
<dbReference type="InterPro" id="IPR013087">
    <property type="entry name" value="Znf_C2H2_type"/>
</dbReference>
<dbReference type="EMBL" id="ML119129">
    <property type="protein sequence ID" value="RPB12389.1"/>
    <property type="molecule type" value="Genomic_DNA"/>
</dbReference>